<dbReference type="SUPFAM" id="SSF57701">
    <property type="entry name" value="Zn2/Cys6 DNA-binding domain"/>
    <property type="match status" value="1"/>
</dbReference>
<feature type="region of interest" description="Disordered" evidence="2">
    <location>
        <begin position="456"/>
        <end position="490"/>
    </location>
</feature>
<dbReference type="CDD" id="cd00067">
    <property type="entry name" value="GAL4"/>
    <property type="match status" value="1"/>
</dbReference>
<dbReference type="Proteomes" id="UP000308768">
    <property type="component" value="Unassembled WGS sequence"/>
</dbReference>
<accession>A0A4U0VTY5</accession>
<evidence type="ECO:0000313" key="3">
    <source>
        <dbReference type="EMBL" id="TKA53004.1"/>
    </source>
</evidence>
<feature type="compositionally biased region" description="Basic residues" evidence="2">
    <location>
        <begin position="475"/>
        <end position="484"/>
    </location>
</feature>
<dbReference type="STRING" id="331657.A0A4U0VTY5"/>
<dbReference type="InterPro" id="IPR036864">
    <property type="entry name" value="Zn2-C6_fun-type_DNA-bd_sf"/>
</dbReference>
<feature type="region of interest" description="Disordered" evidence="2">
    <location>
        <begin position="513"/>
        <end position="534"/>
    </location>
</feature>
<feature type="compositionally biased region" description="Low complexity" evidence="2">
    <location>
        <begin position="105"/>
        <end position="117"/>
    </location>
</feature>
<sequence length="685" mass="74505">MASAQTFRIFRLPSLTGNSYDPTAPLQFDPPKGSDELFFALMITYPQGPTHSERMRAAVIDFLMNEKTAEDFAETAAVFDHSNSDSPSYSSQSTFGDSSFLGSLPNSTTSNSPSNENRFTDHQASKAPPTDMGPSVNPTPSLQTMTSVWSVSKKVQPKMRSRRKMTEHEKFEYRQRRVMRACENCSKRKRKCHHNQPDTDAVQATKEALAKKRSKDSAKPTAINTETAAVTPAAFSQSASFDCLSVFQIPDMDSSMSFTDELGFADLQPFDLQNDASAEFGALFPQHDMSNTLFDSVGMNEFINHDYVSFDDVNDQRLDGRADARAPAALGIVKPVDNANIVGGENAAATPSSIHELARESHLGTIARPSRPPRTLVQDDLHTQVQDSLTDQSFELRTTGSTVFPQNRSEQSTTARQNDPSTTLAQHKQSGIASDHFNNGQALAVVAAHGHASVEQVSSRGAISSPHGSEETRKSGIKALRKGRQGSARSTVHINKYARQIAGEVARSTSAAPHYFSPTDVDSRTSLQYDDSSPQARVPYSHVLRKDPSLLSLDGGGVREISSLSSMKRIMQMTEIAASLVYFSLIGSSTGGLIAVMDLENANSLAEAASNGALNIRTRFGQLLWPDSPPSNVDAYHATAVDADAISAGRTNYYFRLPAACLQFWHLRDQPPETSPATQNAAHGT</sequence>
<feature type="compositionally biased region" description="Polar residues" evidence="2">
    <location>
        <begin position="524"/>
        <end position="534"/>
    </location>
</feature>
<organism evidence="3 4">
    <name type="scientific">Cryomyces minteri</name>
    <dbReference type="NCBI Taxonomy" id="331657"/>
    <lineage>
        <taxon>Eukaryota</taxon>
        <taxon>Fungi</taxon>
        <taxon>Dikarya</taxon>
        <taxon>Ascomycota</taxon>
        <taxon>Pezizomycotina</taxon>
        <taxon>Dothideomycetes</taxon>
        <taxon>Dothideomycetes incertae sedis</taxon>
        <taxon>Cryomyces</taxon>
    </lineage>
</organism>
<proteinExistence type="predicted"/>
<dbReference type="OrthoDB" id="3794485at2759"/>
<feature type="compositionally biased region" description="Low complexity" evidence="2">
    <location>
        <begin position="84"/>
        <end position="93"/>
    </location>
</feature>
<evidence type="ECO:0000313" key="4">
    <source>
        <dbReference type="Proteomes" id="UP000308768"/>
    </source>
</evidence>
<gene>
    <name evidence="3" type="ORF">B0A49_12003</name>
</gene>
<dbReference type="InterPro" id="IPR001138">
    <property type="entry name" value="Zn2Cys6_DnaBD"/>
</dbReference>
<name>A0A4U0VTY5_9PEZI</name>
<dbReference type="EMBL" id="NAJN01002416">
    <property type="protein sequence ID" value="TKA53004.1"/>
    <property type="molecule type" value="Genomic_DNA"/>
</dbReference>
<comment type="caution">
    <text evidence="3">The sequence shown here is derived from an EMBL/GenBank/DDBJ whole genome shotgun (WGS) entry which is preliminary data.</text>
</comment>
<reference evidence="3 4" key="1">
    <citation type="submission" date="2017-03" db="EMBL/GenBank/DDBJ databases">
        <title>Genomes of endolithic fungi from Antarctica.</title>
        <authorList>
            <person name="Coleine C."/>
            <person name="Masonjones S."/>
            <person name="Stajich J.E."/>
        </authorList>
    </citation>
    <scope>NUCLEOTIDE SEQUENCE [LARGE SCALE GENOMIC DNA]</scope>
    <source>
        <strain evidence="3 4">CCFEE 5187</strain>
    </source>
</reference>
<dbReference type="AlphaFoldDB" id="A0A4U0VTY5"/>
<evidence type="ECO:0000256" key="1">
    <source>
        <dbReference type="ARBA" id="ARBA00023242"/>
    </source>
</evidence>
<keyword evidence="4" id="KW-1185">Reference proteome</keyword>
<feature type="region of interest" description="Disordered" evidence="2">
    <location>
        <begin position="400"/>
        <end position="430"/>
    </location>
</feature>
<protein>
    <submittedName>
        <fullName evidence="3">Uncharacterized protein</fullName>
    </submittedName>
</protein>
<dbReference type="GO" id="GO:0008270">
    <property type="term" value="F:zinc ion binding"/>
    <property type="evidence" value="ECO:0007669"/>
    <property type="project" value="InterPro"/>
</dbReference>
<feature type="region of interest" description="Disordered" evidence="2">
    <location>
        <begin position="80"/>
        <end position="142"/>
    </location>
</feature>
<keyword evidence="1" id="KW-0539">Nucleus</keyword>
<evidence type="ECO:0000256" key="2">
    <source>
        <dbReference type="SAM" id="MobiDB-lite"/>
    </source>
</evidence>
<dbReference type="GO" id="GO:0000981">
    <property type="term" value="F:DNA-binding transcription factor activity, RNA polymerase II-specific"/>
    <property type="evidence" value="ECO:0007669"/>
    <property type="project" value="InterPro"/>
</dbReference>